<dbReference type="InParanoid" id="A0A1J7IG28"/>
<organism evidence="2 3">
    <name type="scientific">Coniochaeta ligniaria NRRL 30616</name>
    <dbReference type="NCBI Taxonomy" id="1408157"/>
    <lineage>
        <taxon>Eukaryota</taxon>
        <taxon>Fungi</taxon>
        <taxon>Dikarya</taxon>
        <taxon>Ascomycota</taxon>
        <taxon>Pezizomycotina</taxon>
        <taxon>Sordariomycetes</taxon>
        <taxon>Sordariomycetidae</taxon>
        <taxon>Coniochaetales</taxon>
        <taxon>Coniochaetaceae</taxon>
        <taxon>Coniochaeta</taxon>
    </lineage>
</organism>
<gene>
    <name evidence="2" type="ORF">CONLIGDRAFT_470098</name>
</gene>
<protein>
    <submittedName>
        <fullName evidence="2">Uncharacterized protein</fullName>
    </submittedName>
</protein>
<feature type="compositionally biased region" description="Basic residues" evidence="1">
    <location>
        <begin position="19"/>
        <end position="28"/>
    </location>
</feature>
<dbReference type="EMBL" id="KV875100">
    <property type="protein sequence ID" value="OIW26365.1"/>
    <property type="molecule type" value="Genomic_DNA"/>
</dbReference>
<dbReference type="Proteomes" id="UP000182658">
    <property type="component" value="Unassembled WGS sequence"/>
</dbReference>
<proteinExistence type="predicted"/>
<sequence length="172" mass="18448">MGLEYCAKSPNNSSDSNKRQQHRQHPQKHQQPQFTMMKLTLAFVALLAACRPASAAWDLLDFNTGPNCPANPGGLVFIGSGPRACENFAAGQRPISFQFTSTGEELQLFFAADCNNANSRQVFSGNGQCFSVLAGGQTATSFNVINPSRKREGIEAPVNATEGGLVTYYGPA</sequence>
<dbReference type="OrthoDB" id="5242630at2759"/>
<evidence type="ECO:0000313" key="2">
    <source>
        <dbReference type="EMBL" id="OIW26365.1"/>
    </source>
</evidence>
<evidence type="ECO:0000313" key="3">
    <source>
        <dbReference type="Proteomes" id="UP000182658"/>
    </source>
</evidence>
<feature type="region of interest" description="Disordered" evidence="1">
    <location>
        <begin position="1"/>
        <end position="32"/>
    </location>
</feature>
<dbReference type="AlphaFoldDB" id="A0A1J7IG28"/>
<name>A0A1J7IG28_9PEZI</name>
<reference evidence="2 3" key="1">
    <citation type="submission" date="2016-10" db="EMBL/GenBank/DDBJ databases">
        <title>Draft genome sequence of Coniochaeta ligniaria NRRL30616, a lignocellulolytic fungus for bioabatement of inhibitors in plant biomass hydrolysates.</title>
        <authorList>
            <consortium name="DOE Joint Genome Institute"/>
            <person name="Jimenez D.J."/>
            <person name="Hector R.E."/>
            <person name="Riley R."/>
            <person name="Sun H."/>
            <person name="Grigoriev I.V."/>
            <person name="Van Elsas J.D."/>
            <person name="Nichols N.N."/>
        </authorList>
    </citation>
    <scope>NUCLEOTIDE SEQUENCE [LARGE SCALE GENOMIC DNA]</scope>
    <source>
        <strain evidence="2 3">NRRL 30616</strain>
    </source>
</reference>
<keyword evidence="3" id="KW-1185">Reference proteome</keyword>
<accession>A0A1J7IG28</accession>
<evidence type="ECO:0000256" key="1">
    <source>
        <dbReference type="SAM" id="MobiDB-lite"/>
    </source>
</evidence>